<dbReference type="OrthoDB" id="1896685at2759"/>
<dbReference type="GO" id="GO:0005506">
    <property type="term" value="F:iron ion binding"/>
    <property type="evidence" value="ECO:0007669"/>
    <property type="project" value="InterPro"/>
</dbReference>
<reference evidence="9" key="1">
    <citation type="submission" date="2020-01" db="EMBL/GenBank/DDBJ databases">
        <authorList>
            <person name="Mishra B."/>
        </authorList>
    </citation>
    <scope>NUCLEOTIDE SEQUENCE [LARGE SCALE GENOMIC DNA]</scope>
</reference>
<comment type="caution">
    <text evidence="9">The sequence shown here is derived from an EMBL/GenBank/DDBJ whole genome shotgun (WGS) entry which is preliminary data.</text>
</comment>
<dbReference type="Proteomes" id="UP000467841">
    <property type="component" value="Unassembled WGS sequence"/>
</dbReference>
<protein>
    <recommendedName>
        <fullName evidence="11">Cytochrome P450</fullName>
    </recommendedName>
</protein>
<evidence type="ECO:0008006" key="11">
    <source>
        <dbReference type="Google" id="ProtNLM"/>
    </source>
</evidence>
<sequence length="97" mass="10802">MCYMSLAKVMTGLQVQFGLAMSKSSCNYKFLSFNAGPRTCLGKEVALMQMKFGAVEIIQNYEMKIVGGQQIEPAPCVTLHMKRGLQVTVTKWSECLK</sequence>
<dbReference type="Pfam" id="PF00067">
    <property type="entry name" value="p450"/>
    <property type="match status" value="1"/>
</dbReference>
<dbReference type="SUPFAM" id="SSF48264">
    <property type="entry name" value="Cytochrome P450"/>
    <property type="match status" value="1"/>
</dbReference>
<evidence type="ECO:0000256" key="5">
    <source>
        <dbReference type="ARBA" id="ARBA00023002"/>
    </source>
</evidence>
<dbReference type="GO" id="GO:0006629">
    <property type="term" value="P:lipid metabolic process"/>
    <property type="evidence" value="ECO:0007669"/>
    <property type="project" value="UniProtKB-ARBA"/>
</dbReference>
<gene>
    <name evidence="9" type="ORF">MERR_LOCUS3359</name>
</gene>
<dbReference type="EMBL" id="CACVBM020000222">
    <property type="protein sequence ID" value="CAA7016124.1"/>
    <property type="molecule type" value="Genomic_DNA"/>
</dbReference>
<comment type="similarity">
    <text evidence="2 8">Belongs to the cytochrome P450 family.</text>
</comment>
<dbReference type="Gene3D" id="1.10.630.10">
    <property type="entry name" value="Cytochrome P450"/>
    <property type="match status" value="1"/>
</dbReference>
<comment type="cofactor">
    <cofactor evidence="1">
        <name>heme</name>
        <dbReference type="ChEBI" id="CHEBI:30413"/>
    </cofactor>
</comment>
<accession>A0A6D2HSG6</accession>
<dbReference type="InterPro" id="IPR001128">
    <property type="entry name" value="Cyt_P450"/>
</dbReference>
<name>A0A6D2HSG6_9BRAS</name>
<keyword evidence="6 8" id="KW-0408">Iron</keyword>
<dbReference type="GO" id="GO:0016705">
    <property type="term" value="F:oxidoreductase activity, acting on paired donors, with incorporation or reduction of molecular oxygen"/>
    <property type="evidence" value="ECO:0007669"/>
    <property type="project" value="InterPro"/>
</dbReference>
<keyword evidence="10" id="KW-1185">Reference proteome</keyword>
<dbReference type="GO" id="GO:0020037">
    <property type="term" value="F:heme binding"/>
    <property type="evidence" value="ECO:0007669"/>
    <property type="project" value="InterPro"/>
</dbReference>
<evidence type="ECO:0000313" key="9">
    <source>
        <dbReference type="EMBL" id="CAA7016124.1"/>
    </source>
</evidence>
<dbReference type="PANTHER" id="PTHR24296">
    <property type="entry name" value="CYTOCHROME P450"/>
    <property type="match status" value="1"/>
</dbReference>
<organism evidence="9 10">
    <name type="scientific">Microthlaspi erraticum</name>
    <dbReference type="NCBI Taxonomy" id="1685480"/>
    <lineage>
        <taxon>Eukaryota</taxon>
        <taxon>Viridiplantae</taxon>
        <taxon>Streptophyta</taxon>
        <taxon>Embryophyta</taxon>
        <taxon>Tracheophyta</taxon>
        <taxon>Spermatophyta</taxon>
        <taxon>Magnoliopsida</taxon>
        <taxon>eudicotyledons</taxon>
        <taxon>Gunneridae</taxon>
        <taxon>Pentapetalae</taxon>
        <taxon>rosids</taxon>
        <taxon>malvids</taxon>
        <taxon>Brassicales</taxon>
        <taxon>Brassicaceae</taxon>
        <taxon>Coluteocarpeae</taxon>
        <taxon>Microthlaspi</taxon>
    </lineage>
</organism>
<dbReference type="GO" id="GO:0004497">
    <property type="term" value="F:monooxygenase activity"/>
    <property type="evidence" value="ECO:0007669"/>
    <property type="project" value="UniProtKB-KW"/>
</dbReference>
<keyword evidence="4 8" id="KW-0479">Metal-binding</keyword>
<evidence type="ECO:0000256" key="1">
    <source>
        <dbReference type="ARBA" id="ARBA00001971"/>
    </source>
</evidence>
<evidence type="ECO:0000256" key="8">
    <source>
        <dbReference type="RuleBase" id="RU000461"/>
    </source>
</evidence>
<proteinExistence type="inferred from homology"/>
<dbReference type="AlphaFoldDB" id="A0A6D2HSG6"/>
<keyword evidence="5 8" id="KW-0560">Oxidoreductase</keyword>
<keyword evidence="7 8" id="KW-0503">Monooxygenase</keyword>
<evidence type="ECO:0000256" key="2">
    <source>
        <dbReference type="ARBA" id="ARBA00010617"/>
    </source>
</evidence>
<keyword evidence="3 8" id="KW-0349">Heme</keyword>
<evidence type="ECO:0000256" key="3">
    <source>
        <dbReference type="ARBA" id="ARBA00022617"/>
    </source>
</evidence>
<dbReference type="PROSITE" id="PS00086">
    <property type="entry name" value="CYTOCHROME_P450"/>
    <property type="match status" value="1"/>
</dbReference>
<dbReference type="InterPro" id="IPR017972">
    <property type="entry name" value="Cyt_P450_CS"/>
</dbReference>
<dbReference type="InterPro" id="IPR036396">
    <property type="entry name" value="Cyt_P450_sf"/>
</dbReference>
<evidence type="ECO:0000313" key="10">
    <source>
        <dbReference type="Proteomes" id="UP000467841"/>
    </source>
</evidence>
<evidence type="ECO:0000256" key="7">
    <source>
        <dbReference type="ARBA" id="ARBA00023033"/>
    </source>
</evidence>
<evidence type="ECO:0000256" key="6">
    <source>
        <dbReference type="ARBA" id="ARBA00023004"/>
    </source>
</evidence>
<evidence type="ECO:0000256" key="4">
    <source>
        <dbReference type="ARBA" id="ARBA00022723"/>
    </source>
</evidence>